<keyword evidence="1" id="KW-0732">Signal</keyword>
<sequence>MGRLILLSKLSLLFLISASLILSTCLAGRQSKFFNELATEEADAIKEGIQQKPSPFDLLLPQPPSRHNEEDTIHERLLKVNTKDYGRYDPSPAFVKPPFKLIPN</sequence>
<feature type="signal peptide" evidence="1">
    <location>
        <begin position="1"/>
        <end position="27"/>
    </location>
</feature>
<proteinExistence type="predicted"/>
<evidence type="ECO:0000313" key="2">
    <source>
        <dbReference type="EMBL" id="KAE8008547.1"/>
    </source>
</evidence>
<dbReference type="PANTHER" id="PTHR35290">
    <property type="entry name" value="PROTEIN CASPARIAN STRIP INTEGRITY FACTOR 1-RELATED"/>
    <property type="match status" value="1"/>
</dbReference>
<reference evidence="2 3" key="1">
    <citation type="submission" date="2019-06" db="EMBL/GenBank/DDBJ databases">
        <title>A chromosomal-level reference genome of Carpinus fangiana (Coryloideae, Betulaceae).</title>
        <authorList>
            <person name="Yang X."/>
            <person name="Wang Z."/>
            <person name="Zhang L."/>
            <person name="Hao G."/>
            <person name="Liu J."/>
            <person name="Yang Y."/>
        </authorList>
    </citation>
    <scope>NUCLEOTIDE SEQUENCE [LARGE SCALE GENOMIC DNA]</scope>
    <source>
        <strain evidence="2">Cfa_2016G</strain>
        <tissue evidence="2">Leaf</tissue>
    </source>
</reference>
<dbReference type="InterPro" id="IPR038974">
    <property type="entry name" value="CIF1/2"/>
</dbReference>
<evidence type="ECO:0000313" key="3">
    <source>
        <dbReference type="Proteomes" id="UP000327013"/>
    </source>
</evidence>
<organism evidence="2 3">
    <name type="scientific">Carpinus fangiana</name>
    <dbReference type="NCBI Taxonomy" id="176857"/>
    <lineage>
        <taxon>Eukaryota</taxon>
        <taxon>Viridiplantae</taxon>
        <taxon>Streptophyta</taxon>
        <taxon>Embryophyta</taxon>
        <taxon>Tracheophyta</taxon>
        <taxon>Spermatophyta</taxon>
        <taxon>Magnoliopsida</taxon>
        <taxon>eudicotyledons</taxon>
        <taxon>Gunneridae</taxon>
        <taxon>Pentapetalae</taxon>
        <taxon>rosids</taxon>
        <taxon>fabids</taxon>
        <taxon>Fagales</taxon>
        <taxon>Betulaceae</taxon>
        <taxon>Carpinus</taxon>
    </lineage>
</organism>
<protein>
    <submittedName>
        <fullName evidence="2">Uncharacterized protein</fullName>
    </submittedName>
</protein>
<dbReference type="Proteomes" id="UP000327013">
    <property type="component" value="Chromosome 2"/>
</dbReference>
<accession>A0A5N6QN14</accession>
<dbReference type="EMBL" id="CM017322">
    <property type="protein sequence ID" value="KAE8008547.1"/>
    <property type="molecule type" value="Genomic_DNA"/>
</dbReference>
<dbReference type="PANTHER" id="PTHR35290:SF2">
    <property type="entry name" value="PROTEIN CASPARIAN STRIP INTEGRITY FACTOR 1"/>
    <property type="match status" value="1"/>
</dbReference>
<gene>
    <name evidence="2" type="ORF">FH972_005048</name>
</gene>
<keyword evidence="3" id="KW-1185">Reference proteome</keyword>
<feature type="chain" id="PRO_5024370908" evidence="1">
    <location>
        <begin position="28"/>
        <end position="104"/>
    </location>
</feature>
<dbReference type="OrthoDB" id="1936508at2759"/>
<evidence type="ECO:0000256" key="1">
    <source>
        <dbReference type="SAM" id="SignalP"/>
    </source>
</evidence>
<dbReference type="AlphaFoldDB" id="A0A5N6QN14"/>
<name>A0A5N6QN14_9ROSI</name>